<proteinExistence type="predicted"/>
<feature type="chain" id="PRO_5021395141" evidence="1">
    <location>
        <begin position="35"/>
        <end position="60"/>
    </location>
</feature>
<evidence type="ECO:0000313" key="3">
    <source>
        <dbReference type="Proteomes" id="UP000298030"/>
    </source>
</evidence>
<comment type="caution">
    <text evidence="2">The sequence shown here is derived from an EMBL/GenBank/DDBJ whole genome shotgun (WGS) entry which is preliminary data.</text>
</comment>
<name>A0A4Y7TM62_COPMI</name>
<gene>
    <name evidence="2" type="ORF">FA13DRAFT_1728844</name>
</gene>
<sequence length="60" mass="7112">MGTCMWRLYSLIVRSTRPFFLLWVDAHLLLDALAKRVSLHPEFRRWAMLCGLESAYQREG</sequence>
<evidence type="ECO:0000313" key="2">
    <source>
        <dbReference type="EMBL" id="TEB35051.1"/>
    </source>
</evidence>
<feature type="signal peptide" evidence="1">
    <location>
        <begin position="1"/>
        <end position="34"/>
    </location>
</feature>
<dbReference type="Proteomes" id="UP000298030">
    <property type="component" value="Unassembled WGS sequence"/>
</dbReference>
<evidence type="ECO:0000256" key="1">
    <source>
        <dbReference type="SAM" id="SignalP"/>
    </source>
</evidence>
<keyword evidence="1" id="KW-0732">Signal</keyword>
<accession>A0A4Y7TM62</accession>
<dbReference type="EMBL" id="QPFP01000008">
    <property type="protein sequence ID" value="TEB35051.1"/>
    <property type="molecule type" value="Genomic_DNA"/>
</dbReference>
<dbReference type="AlphaFoldDB" id="A0A4Y7TM62"/>
<organism evidence="2 3">
    <name type="scientific">Coprinellus micaceus</name>
    <name type="common">Glistening ink-cap mushroom</name>
    <name type="synonym">Coprinus micaceus</name>
    <dbReference type="NCBI Taxonomy" id="71717"/>
    <lineage>
        <taxon>Eukaryota</taxon>
        <taxon>Fungi</taxon>
        <taxon>Dikarya</taxon>
        <taxon>Basidiomycota</taxon>
        <taxon>Agaricomycotina</taxon>
        <taxon>Agaricomycetes</taxon>
        <taxon>Agaricomycetidae</taxon>
        <taxon>Agaricales</taxon>
        <taxon>Agaricineae</taxon>
        <taxon>Psathyrellaceae</taxon>
        <taxon>Coprinellus</taxon>
    </lineage>
</organism>
<protein>
    <submittedName>
        <fullName evidence="2">Uncharacterized protein</fullName>
    </submittedName>
</protein>
<reference evidence="2 3" key="1">
    <citation type="journal article" date="2019" name="Nat. Ecol. Evol.">
        <title>Megaphylogeny resolves global patterns of mushroom evolution.</title>
        <authorList>
            <person name="Varga T."/>
            <person name="Krizsan K."/>
            <person name="Foldi C."/>
            <person name="Dima B."/>
            <person name="Sanchez-Garcia M."/>
            <person name="Sanchez-Ramirez S."/>
            <person name="Szollosi G.J."/>
            <person name="Szarkandi J.G."/>
            <person name="Papp V."/>
            <person name="Albert L."/>
            <person name="Andreopoulos W."/>
            <person name="Angelini C."/>
            <person name="Antonin V."/>
            <person name="Barry K.W."/>
            <person name="Bougher N.L."/>
            <person name="Buchanan P."/>
            <person name="Buyck B."/>
            <person name="Bense V."/>
            <person name="Catcheside P."/>
            <person name="Chovatia M."/>
            <person name="Cooper J."/>
            <person name="Damon W."/>
            <person name="Desjardin D."/>
            <person name="Finy P."/>
            <person name="Geml J."/>
            <person name="Haridas S."/>
            <person name="Hughes K."/>
            <person name="Justo A."/>
            <person name="Karasinski D."/>
            <person name="Kautmanova I."/>
            <person name="Kiss B."/>
            <person name="Kocsube S."/>
            <person name="Kotiranta H."/>
            <person name="LaButti K.M."/>
            <person name="Lechner B.E."/>
            <person name="Liimatainen K."/>
            <person name="Lipzen A."/>
            <person name="Lukacs Z."/>
            <person name="Mihaltcheva S."/>
            <person name="Morgado L.N."/>
            <person name="Niskanen T."/>
            <person name="Noordeloos M.E."/>
            <person name="Ohm R.A."/>
            <person name="Ortiz-Santana B."/>
            <person name="Ovrebo C."/>
            <person name="Racz N."/>
            <person name="Riley R."/>
            <person name="Savchenko A."/>
            <person name="Shiryaev A."/>
            <person name="Soop K."/>
            <person name="Spirin V."/>
            <person name="Szebenyi C."/>
            <person name="Tomsovsky M."/>
            <person name="Tulloss R.E."/>
            <person name="Uehling J."/>
            <person name="Grigoriev I.V."/>
            <person name="Vagvolgyi C."/>
            <person name="Papp T."/>
            <person name="Martin F.M."/>
            <person name="Miettinen O."/>
            <person name="Hibbett D.S."/>
            <person name="Nagy L.G."/>
        </authorList>
    </citation>
    <scope>NUCLEOTIDE SEQUENCE [LARGE SCALE GENOMIC DNA]</scope>
    <source>
        <strain evidence="2 3">FP101781</strain>
    </source>
</reference>
<keyword evidence="3" id="KW-1185">Reference proteome</keyword>